<feature type="disulfide bond" evidence="5">
    <location>
        <begin position="176"/>
        <end position="215"/>
    </location>
</feature>
<dbReference type="OrthoDB" id="6062193at2759"/>
<dbReference type="AlphaFoldDB" id="A0A8B6BPS3"/>
<dbReference type="Gene3D" id="2.40.50.120">
    <property type="match status" value="1"/>
</dbReference>
<dbReference type="SMART" id="SM00206">
    <property type="entry name" value="NTR"/>
    <property type="match status" value="1"/>
</dbReference>
<evidence type="ECO:0000256" key="5">
    <source>
        <dbReference type="PIRSR" id="PIRSR601820-3"/>
    </source>
</evidence>
<comment type="subcellular location">
    <subcellularLocation>
        <location evidence="1">Secreted</location>
    </subcellularLocation>
</comment>
<evidence type="ECO:0000256" key="2">
    <source>
        <dbReference type="ARBA" id="ARBA00022525"/>
    </source>
</evidence>
<dbReference type="EMBL" id="UYJE01000508">
    <property type="protein sequence ID" value="VDH93805.1"/>
    <property type="molecule type" value="Genomic_DNA"/>
</dbReference>
<accession>A0A8B6BPS3</accession>
<name>A0A8B6BPS3_MYTGA</name>
<feature type="disulfide bond" evidence="5">
    <location>
        <begin position="56"/>
        <end position="122"/>
    </location>
</feature>
<dbReference type="InterPro" id="IPR008993">
    <property type="entry name" value="TIMP-like_OB-fold"/>
</dbReference>
<evidence type="ECO:0000313" key="8">
    <source>
        <dbReference type="Proteomes" id="UP000596742"/>
    </source>
</evidence>
<dbReference type="InterPro" id="IPR018933">
    <property type="entry name" value="Netrin_module_non-TIMP"/>
</dbReference>
<keyword evidence="8" id="KW-1185">Reference proteome</keyword>
<feature type="domain" description="NTR" evidence="6">
    <location>
        <begin position="56"/>
        <end position="194"/>
    </location>
</feature>
<feature type="disulfide bond" evidence="5">
    <location>
        <begin position="58"/>
        <end position="149"/>
    </location>
</feature>
<dbReference type="InterPro" id="IPR001820">
    <property type="entry name" value="TIMP"/>
</dbReference>
<dbReference type="InterPro" id="IPR001134">
    <property type="entry name" value="Netrin_domain"/>
</dbReference>
<keyword evidence="2" id="KW-0964">Secreted</keyword>
<evidence type="ECO:0000259" key="6">
    <source>
        <dbReference type="PROSITE" id="PS50189"/>
    </source>
</evidence>
<feature type="disulfide bond" evidence="5">
    <location>
        <begin position="194"/>
        <end position="207"/>
    </location>
</feature>
<evidence type="ECO:0000256" key="3">
    <source>
        <dbReference type="ARBA" id="ARBA00023157"/>
    </source>
</evidence>
<keyword evidence="4" id="KW-0479">Metal-binding</keyword>
<dbReference type="GO" id="GO:0051045">
    <property type="term" value="P:negative regulation of membrane protein ectodomain proteolysis"/>
    <property type="evidence" value="ECO:0007669"/>
    <property type="project" value="TreeGrafter"/>
</dbReference>
<dbReference type="GO" id="GO:0046872">
    <property type="term" value="F:metal ion binding"/>
    <property type="evidence" value="ECO:0007669"/>
    <property type="project" value="UniProtKB-KW"/>
</dbReference>
<dbReference type="GO" id="GO:0031012">
    <property type="term" value="C:extracellular matrix"/>
    <property type="evidence" value="ECO:0007669"/>
    <property type="project" value="TreeGrafter"/>
</dbReference>
<evidence type="ECO:0000313" key="7">
    <source>
        <dbReference type="EMBL" id="VDH93805.1"/>
    </source>
</evidence>
<dbReference type="Pfam" id="PF01759">
    <property type="entry name" value="NTR"/>
    <property type="match status" value="1"/>
</dbReference>
<dbReference type="GO" id="GO:0008191">
    <property type="term" value="F:metalloendopeptidase inhibitor activity"/>
    <property type="evidence" value="ECO:0007669"/>
    <property type="project" value="InterPro"/>
</dbReference>
<comment type="caution">
    <text evidence="7">The sequence shown here is derived from an EMBL/GenBank/DDBJ whole genome shotgun (WGS) entry which is preliminary data.</text>
</comment>
<dbReference type="Pfam" id="PF25533">
    <property type="entry name" value="Lysostaphin_N"/>
    <property type="match status" value="1"/>
</dbReference>
<keyword evidence="3 5" id="KW-1015">Disulfide bond</keyword>
<feature type="binding site" evidence="4">
    <location>
        <position position="56"/>
    </location>
    <ligand>
        <name>Zn(2+)</name>
        <dbReference type="ChEBI" id="CHEBI:29105"/>
        <note>ligand shared with metalloproteinase partner</note>
    </ligand>
</feature>
<reference evidence="7" key="1">
    <citation type="submission" date="2018-11" db="EMBL/GenBank/DDBJ databases">
        <authorList>
            <person name="Alioto T."/>
            <person name="Alioto T."/>
        </authorList>
    </citation>
    <scope>NUCLEOTIDE SEQUENCE</scope>
</reference>
<dbReference type="PROSITE" id="PS50189">
    <property type="entry name" value="NTR"/>
    <property type="match status" value="1"/>
</dbReference>
<protein>
    <submittedName>
        <fullName evidence="7">Metalloproteinase inhibitor 3</fullName>
    </submittedName>
</protein>
<dbReference type="Proteomes" id="UP000596742">
    <property type="component" value="Unassembled WGS sequence"/>
</dbReference>
<organism evidence="7 8">
    <name type="scientific">Mytilus galloprovincialis</name>
    <name type="common">Mediterranean mussel</name>
    <dbReference type="NCBI Taxonomy" id="29158"/>
    <lineage>
        <taxon>Eukaryota</taxon>
        <taxon>Metazoa</taxon>
        <taxon>Spiralia</taxon>
        <taxon>Lophotrochozoa</taxon>
        <taxon>Mollusca</taxon>
        <taxon>Bivalvia</taxon>
        <taxon>Autobranchia</taxon>
        <taxon>Pteriomorphia</taxon>
        <taxon>Mytilida</taxon>
        <taxon>Mytiloidea</taxon>
        <taxon>Mytilidae</taxon>
        <taxon>Mytilinae</taxon>
        <taxon>Mytilus</taxon>
    </lineage>
</organism>
<dbReference type="PANTHER" id="PTHR11844:SF33">
    <property type="entry name" value="TISSUE INHIBITOR OF METALLOPROTEINASE"/>
    <property type="match status" value="1"/>
</dbReference>
<proteinExistence type="predicted"/>
<keyword evidence="4" id="KW-0862">Zinc</keyword>
<evidence type="ECO:0000256" key="4">
    <source>
        <dbReference type="PIRSR" id="PIRSR601820-1"/>
    </source>
</evidence>
<dbReference type="PANTHER" id="PTHR11844">
    <property type="entry name" value="METALLOPROTEASE INHIBITOR"/>
    <property type="match status" value="1"/>
</dbReference>
<gene>
    <name evidence="7" type="ORF">MGAL_10B053064</name>
</gene>
<dbReference type="GO" id="GO:0005615">
    <property type="term" value="C:extracellular space"/>
    <property type="evidence" value="ECO:0007669"/>
    <property type="project" value="TreeGrafter"/>
</dbReference>
<sequence length="220" mass="24462">MLVLSINIAMSHVGVDYKSVIDLSHVGVEYKRFITMSHVGVEYNSVIAMSHVGVECGCPAQFTQQIFCNSQLVVKARIESSTSDQSYTFYEISVIKFYDGEDEYKRLSNKTTLWTPKESAACGPVVFETGSKYILTVSVYDGIMSHNLCGLQVKFLHASKTLLAGLSGEYKKNCQCKIPYKFKKTNGRKSQNQCGKPPIKCSRETVCATDAIGQCSWQNC</sequence>
<dbReference type="SUPFAM" id="SSF50242">
    <property type="entry name" value="TIMP-like"/>
    <property type="match status" value="1"/>
</dbReference>
<dbReference type="GO" id="GO:0002020">
    <property type="term" value="F:protease binding"/>
    <property type="evidence" value="ECO:0007669"/>
    <property type="project" value="TreeGrafter"/>
</dbReference>
<feature type="disulfide bond" evidence="5">
    <location>
        <begin position="68"/>
        <end position="174"/>
    </location>
</feature>
<dbReference type="InterPro" id="IPR058241">
    <property type="entry name" value="Lysostaphin_N"/>
</dbReference>
<evidence type="ECO:0000256" key="1">
    <source>
        <dbReference type="ARBA" id="ARBA00004613"/>
    </source>
</evidence>